<reference evidence="2" key="1">
    <citation type="journal article" date="2023" name="IScience">
        <title>Live-bearing cockroach genome reveals convergent evolutionary mechanisms linked to viviparity in insects and beyond.</title>
        <authorList>
            <person name="Fouks B."/>
            <person name="Harrison M.C."/>
            <person name="Mikhailova A.A."/>
            <person name="Marchal E."/>
            <person name="English S."/>
            <person name="Carruthers M."/>
            <person name="Jennings E.C."/>
            <person name="Chiamaka E.L."/>
            <person name="Frigard R.A."/>
            <person name="Pippel M."/>
            <person name="Attardo G.M."/>
            <person name="Benoit J.B."/>
            <person name="Bornberg-Bauer E."/>
            <person name="Tobe S.S."/>
        </authorList>
    </citation>
    <scope>NUCLEOTIDE SEQUENCE</scope>
    <source>
        <strain evidence="2">Stay&amp;Tobe</strain>
    </source>
</reference>
<dbReference type="Proteomes" id="UP001233999">
    <property type="component" value="Unassembled WGS sequence"/>
</dbReference>
<dbReference type="AlphaFoldDB" id="A0AAD7ZE04"/>
<dbReference type="EMBL" id="JASPKZ010008872">
    <property type="protein sequence ID" value="KAJ9578572.1"/>
    <property type="molecule type" value="Genomic_DNA"/>
</dbReference>
<gene>
    <name evidence="2" type="ORF">L9F63_005205</name>
</gene>
<organism evidence="2 3">
    <name type="scientific">Diploptera punctata</name>
    <name type="common">Pacific beetle cockroach</name>
    <dbReference type="NCBI Taxonomy" id="6984"/>
    <lineage>
        <taxon>Eukaryota</taxon>
        <taxon>Metazoa</taxon>
        <taxon>Ecdysozoa</taxon>
        <taxon>Arthropoda</taxon>
        <taxon>Hexapoda</taxon>
        <taxon>Insecta</taxon>
        <taxon>Pterygota</taxon>
        <taxon>Neoptera</taxon>
        <taxon>Polyneoptera</taxon>
        <taxon>Dictyoptera</taxon>
        <taxon>Blattodea</taxon>
        <taxon>Blaberoidea</taxon>
        <taxon>Blaberidae</taxon>
        <taxon>Diplopterinae</taxon>
        <taxon>Diploptera</taxon>
    </lineage>
</organism>
<evidence type="ECO:0000313" key="2">
    <source>
        <dbReference type="EMBL" id="KAJ9578572.1"/>
    </source>
</evidence>
<protein>
    <submittedName>
        <fullName evidence="2">Uncharacterized protein</fullName>
    </submittedName>
</protein>
<feature type="region of interest" description="Disordered" evidence="1">
    <location>
        <begin position="39"/>
        <end position="58"/>
    </location>
</feature>
<keyword evidence="3" id="KW-1185">Reference proteome</keyword>
<feature type="region of interest" description="Disordered" evidence="1">
    <location>
        <begin position="1"/>
        <end position="22"/>
    </location>
</feature>
<evidence type="ECO:0000313" key="3">
    <source>
        <dbReference type="Proteomes" id="UP001233999"/>
    </source>
</evidence>
<reference evidence="2" key="2">
    <citation type="submission" date="2023-05" db="EMBL/GenBank/DDBJ databases">
        <authorList>
            <person name="Fouks B."/>
        </authorList>
    </citation>
    <scope>NUCLEOTIDE SEQUENCE</scope>
    <source>
        <strain evidence="2">Stay&amp;Tobe</strain>
        <tissue evidence="2">Testes</tissue>
    </source>
</reference>
<comment type="caution">
    <text evidence="2">The sequence shown here is derived from an EMBL/GenBank/DDBJ whole genome shotgun (WGS) entry which is preliminary data.</text>
</comment>
<name>A0AAD7ZE04_DIPPU</name>
<evidence type="ECO:0000256" key="1">
    <source>
        <dbReference type="SAM" id="MobiDB-lite"/>
    </source>
</evidence>
<feature type="non-terminal residue" evidence="2">
    <location>
        <position position="69"/>
    </location>
</feature>
<accession>A0AAD7ZE04</accession>
<proteinExistence type="predicted"/>
<feature type="compositionally biased region" description="Basic and acidic residues" evidence="1">
    <location>
        <begin position="1"/>
        <end position="10"/>
    </location>
</feature>
<sequence length="69" mass="8258">MTEETSEVRNLDLSQPGTSKQNLLINQQDNNDIDQNEKIHAVRRRKRKRDPDKWARNIKARLRLQGKEY</sequence>